<keyword evidence="2" id="KW-1185">Reference proteome</keyword>
<dbReference type="InterPro" id="IPR003749">
    <property type="entry name" value="ThiS/MoaD-like"/>
</dbReference>
<accession>A0A1B2ABV7</accession>
<dbReference type="EMBL" id="CP016591">
    <property type="protein sequence ID" value="ANY19643.1"/>
    <property type="molecule type" value="Genomic_DNA"/>
</dbReference>
<evidence type="ECO:0000313" key="1">
    <source>
        <dbReference type="EMBL" id="ANY19643.1"/>
    </source>
</evidence>
<sequence>MADPDRQEAQLCVELCGKLAGVAGSEVLIAIPASGCTAADVMARVADCYPALAAELATGRIKACVNEAVVDPGARVMPGDTVALFPPVSGG</sequence>
<dbReference type="CDD" id="cd00754">
    <property type="entry name" value="Ubl_MoaD"/>
    <property type="match status" value="1"/>
</dbReference>
<dbReference type="RefSeq" id="WP_067682127.1">
    <property type="nucleotide sequence ID" value="NZ_CP016591.1"/>
</dbReference>
<dbReference type="Gene3D" id="3.10.20.30">
    <property type="match status" value="1"/>
</dbReference>
<proteinExistence type="predicted"/>
<dbReference type="KEGG" id="ado:A6F68_01124"/>
<dbReference type="STRING" id="692370.A6F68_01124"/>
<gene>
    <name evidence="1" type="ORF">A6F68_01124</name>
</gene>
<organism evidence="1 2">
    <name type="scientific">Tsuneonella dongtanensis</name>
    <dbReference type="NCBI Taxonomy" id="692370"/>
    <lineage>
        <taxon>Bacteria</taxon>
        <taxon>Pseudomonadati</taxon>
        <taxon>Pseudomonadota</taxon>
        <taxon>Alphaproteobacteria</taxon>
        <taxon>Sphingomonadales</taxon>
        <taxon>Erythrobacteraceae</taxon>
        <taxon>Tsuneonella</taxon>
    </lineage>
</organism>
<dbReference type="Proteomes" id="UP000092932">
    <property type="component" value="Chromosome"/>
</dbReference>
<dbReference type="SUPFAM" id="SSF54285">
    <property type="entry name" value="MoaD/ThiS"/>
    <property type="match status" value="1"/>
</dbReference>
<reference evidence="1 2" key="1">
    <citation type="submission" date="2016-07" db="EMBL/GenBank/DDBJ databases">
        <title>Complete genome sequence of Altererythrobacter dongtanensis KCTC 22672, a type strain with esterase isolated from tidal flat.</title>
        <authorList>
            <person name="Cheng H."/>
            <person name="Wu Y.-H."/>
            <person name="Zhou P."/>
            <person name="Huo Y.-Y."/>
            <person name="Wang C.-S."/>
            <person name="Xu X.-W."/>
        </authorList>
    </citation>
    <scope>NUCLEOTIDE SEQUENCE [LARGE SCALE GENOMIC DNA]</scope>
    <source>
        <strain evidence="1 2">KCTC 22672</strain>
    </source>
</reference>
<protein>
    <submittedName>
        <fullName evidence="1">Molybdopterin synthase small subunit</fullName>
    </submittedName>
</protein>
<name>A0A1B2ABV7_9SPHN</name>
<dbReference type="AlphaFoldDB" id="A0A1B2ABV7"/>
<dbReference type="InterPro" id="IPR016155">
    <property type="entry name" value="Mopterin_synth/thiamin_S_b"/>
</dbReference>
<dbReference type="Pfam" id="PF02597">
    <property type="entry name" value="ThiS"/>
    <property type="match status" value="1"/>
</dbReference>
<dbReference type="InterPro" id="IPR012675">
    <property type="entry name" value="Beta-grasp_dom_sf"/>
</dbReference>
<evidence type="ECO:0000313" key="2">
    <source>
        <dbReference type="Proteomes" id="UP000092932"/>
    </source>
</evidence>